<evidence type="ECO:0000256" key="1">
    <source>
        <dbReference type="ARBA" id="ARBA00022630"/>
    </source>
</evidence>
<evidence type="ECO:0000259" key="4">
    <source>
        <dbReference type="Pfam" id="PF01494"/>
    </source>
</evidence>
<evidence type="ECO:0000313" key="5">
    <source>
        <dbReference type="EMBL" id="EIN05059.1"/>
    </source>
</evidence>
<dbReference type="RefSeq" id="XP_007387462.1">
    <property type="nucleotide sequence ID" value="XM_007387400.1"/>
</dbReference>
<keyword evidence="1" id="KW-0285">Flavoprotein</keyword>
<name>R7S557_PUNST</name>
<dbReference type="PRINTS" id="PR00420">
    <property type="entry name" value="RNGMNOXGNASE"/>
</dbReference>
<gene>
    <name evidence="5" type="ORF">PUNSTDRAFT_145991</name>
</gene>
<proteinExistence type="predicted"/>
<dbReference type="GO" id="GO:0044550">
    <property type="term" value="P:secondary metabolite biosynthetic process"/>
    <property type="evidence" value="ECO:0007669"/>
    <property type="project" value="TreeGrafter"/>
</dbReference>
<evidence type="ECO:0000256" key="2">
    <source>
        <dbReference type="ARBA" id="ARBA00022827"/>
    </source>
</evidence>
<dbReference type="EMBL" id="JH687551">
    <property type="protein sequence ID" value="EIN05059.1"/>
    <property type="molecule type" value="Genomic_DNA"/>
</dbReference>
<dbReference type="Gene3D" id="3.50.50.60">
    <property type="entry name" value="FAD/NAD(P)-binding domain"/>
    <property type="match status" value="1"/>
</dbReference>
<dbReference type="GeneID" id="18881557"/>
<evidence type="ECO:0000256" key="3">
    <source>
        <dbReference type="ARBA" id="ARBA00023002"/>
    </source>
</evidence>
<evidence type="ECO:0000313" key="6">
    <source>
        <dbReference type="Proteomes" id="UP000054196"/>
    </source>
</evidence>
<dbReference type="InterPro" id="IPR036188">
    <property type="entry name" value="FAD/NAD-bd_sf"/>
</dbReference>
<dbReference type="OMA" id="AIQDAYC"/>
<dbReference type="InterPro" id="IPR051104">
    <property type="entry name" value="FAD_monoxygenase"/>
</dbReference>
<dbReference type="HOGENOM" id="CLU_009665_6_3_1"/>
<dbReference type="GO" id="GO:0071949">
    <property type="term" value="F:FAD binding"/>
    <property type="evidence" value="ECO:0007669"/>
    <property type="project" value="InterPro"/>
</dbReference>
<dbReference type="SUPFAM" id="SSF51905">
    <property type="entry name" value="FAD/NAD(P)-binding domain"/>
    <property type="match status" value="1"/>
</dbReference>
<dbReference type="eggNOG" id="KOG2614">
    <property type="taxonomic scope" value="Eukaryota"/>
</dbReference>
<dbReference type="SUPFAM" id="SSF54373">
    <property type="entry name" value="FAD-linked reductases, C-terminal domain"/>
    <property type="match status" value="1"/>
</dbReference>
<dbReference type="Pfam" id="PF01494">
    <property type="entry name" value="FAD_binding_3"/>
    <property type="match status" value="1"/>
</dbReference>
<dbReference type="Proteomes" id="UP000054196">
    <property type="component" value="Unassembled WGS sequence"/>
</dbReference>
<sequence>MDGSNTSKPKFRVAIVGGGVAGLTLALTLCRDPNIEIDIYEAANQFAEVGAGIGLWPRCWHILRQLGVFDDVASKKPDFVGDNTPTPVFRFRKGDQSRGIDFWDMRTPGGLLQIHRADFQSALLAHLPSGPNCRKHLSKRLASYSETSPSPSSPVTLTFEDGSIAACDVLLGADGIRSAVRKQMCKELGLGSGDPVFSGKIAFRCLVCTEQLRAIAPNHPCLSSGMEFVGENGFILCYLINGGKTVNFVAFSFMNELEGTRLDGPPVRIGTREEVMQHFGHWDADVQVLLQCVDAPKRWAIEVSPTLETFVSGRVALLGDAAHGMAPFQGAGAGQGVEDAYLLGTLLTHPSASLASLPRILKIYDAVRRPYAQEAVRRSRQAGMLYTLRDEQFRDIGILAKQNGRAAGQLGAKLNGLAHAIYDIWKWCWTTTLDGDVSRAIEMLRAQ</sequence>
<feature type="domain" description="FAD-binding" evidence="4">
    <location>
        <begin position="11"/>
        <end position="379"/>
    </location>
</feature>
<dbReference type="AlphaFoldDB" id="R7S557"/>
<dbReference type="InterPro" id="IPR002938">
    <property type="entry name" value="FAD-bd"/>
</dbReference>
<dbReference type="GO" id="GO:0016491">
    <property type="term" value="F:oxidoreductase activity"/>
    <property type="evidence" value="ECO:0007669"/>
    <property type="project" value="UniProtKB-KW"/>
</dbReference>
<keyword evidence="2" id="KW-0274">FAD</keyword>
<protein>
    <submittedName>
        <fullName evidence="5">Salicylate hydroxylase</fullName>
    </submittedName>
</protein>
<dbReference type="KEGG" id="psq:PUNSTDRAFT_145991"/>
<accession>R7S557</accession>
<dbReference type="PANTHER" id="PTHR46720:SF3">
    <property type="entry name" value="FAD-BINDING DOMAIN-CONTAINING PROTEIN-RELATED"/>
    <property type="match status" value="1"/>
</dbReference>
<keyword evidence="6" id="KW-1185">Reference proteome</keyword>
<organism evidence="5 6">
    <name type="scientific">Punctularia strigosozonata (strain HHB-11173)</name>
    <name type="common">White-rot fungus</name>
    <dbReference type="NCBI Taxonomy" id="741275"/>
    <lineage>
        <taxon>Eukaryota</taxon>
        <taxon>Fungi</taxon>
        <taxon>Dikarya</taxon>
        <taxon>Basidiomycota</taxon>
        <taxon>Agaricomycotina</taxon>
        <taxon>Agaricomycetes</taxon>
        <taxon>Corticiales</taxon>
        <taxon>Punctulariaceae</taxon>
        <taxon>Punctularia</taxon>
    </lineage>
</organism>
<reference evidence="6" key="1">
    <citation type="journal article" date="2012" name="Science">
        <title>The Paleozoic origin of enzymatic lignin decomposition reconstructed from 31 fungal genomes.</title>
        <authorList>
            <person name="Floudas D."/>
            <person name="Binder M."/>
            <person name="Riley R."/>
            <person name="Barry K."/>
            <person name="Blanchette R.A."/>
            <person name="Henrissat B."/>
            <person name="Martinez A.T."/>
            <person name="Otillar R."/>
            <person name="Spatafora J.W."/>
            <person name="Yadav J.S."/>
            <person name="Aerts A."/>
            <person name="Benoit I."/>
            <person name="Boyd A."/>
            <person name="Carlson A."/>
            <person name="Copeland A."/>
            <person name="Coutinho P.M."/>
            <person name="de Vries R.P."/>
            <person name="Ferreira P."/>
            <person name="Findley K."/>
            <person name="Foster B."/>
            <person name="Gaskell J."/>
            <person name="Glotzer D."/>
            <person name="Gorecki P."/>
            <person name="Heitman J."/>
            <person name="Hesse C."/>
            <person name="Hori C."/>
            <person name="Igarashi K."/>
            <person name="Jurgens J.A."/>
            <person name="Kallen N."/>
            <person name="Kersten P."/>
            <person name="Kohler A."/>
            <person name="Kuees U."/>
            <person name="Kumar T.K.A."/>
            <person name="Kuo A."/>
            <person name="LaButti K."/>
            <person name="Larrondo L.F."/>
            <person name="Lindquist E."/>
            <person name="Ling A."/>
            <person name="Lombard V."/>
            <person name="Lucas S."/>
            <person name="Lundell T."/>
            <person name="Martin R."/>
            <person name="McLaughlin D.J."/>
            <person name="Morgenstern I."/>
            <person name="Morin E."/>
            <person name="Murat C."/>
            <person name="Nagy L.G."/>
            <person name="Nolan M."/>
            <person name="Ohm R.A."/>
            <person name="Patyshakuliyeva A."/>
            <person name="Rokas A."/>
            <person name="Ruiz-Duenas F.J."/>
            <person name="Sabat G."/>
            <person name="Salamov A."/>
            <person name="Samejima M."/>
            <person name="Schmutz J."/>
            <person name="Slot J.C."/>
            <person name="St John F."/>
            <person name="Stenlid J."/>
            <person name="Sun H."/>
            <person name="Sun S."/>
            <person name="Syed K."/>
            <person name="Tsang A."/>
            <person name="Wiebenga A."/>
            <person name="Young D."/>
            <person name="Pisabarro A."/>
            <person name="Eastwood D.C."/>
            <person name="Martin F."/>
            <person name="Cullen D."/>
            <person name="Grigoriev I.V."/>
            <person name="Hibbett D.S."/>
        </authorList>
    </citation>
    <scope>NUCLEOTIDE SEQUENCE [LARGE SCALE GENOMIC DNA]</scope>
    <source>
        <strain evidence="6">HHB-11173 SS5</strain>
    </source>
</reference>
<dbReference type="OrthoDB" id="417877at2759"/>
<keyword evidence="3" id="KW-0560">Oxidoreductase</keyword>
<dbReference type="PANTHER" id="PTHR46720">
    <property type="entry name" value="HYDROXYLASE, PUTATIVE (AFU_ORTHOLOGUE AFUA_3G01460)-RELATED"/>
    <property type="match status" value="1"/>
</dbReference>